<feature type="transmembrane region" description="Helical" evidence="6">
    <location>
        <begin position="105"/>
        <end position="127"/>
    </location>
</feature>
<dbReference type="EMBL" id="CP002454">
    <property type="protein sequence ID" value="ADV67773.1"/>
    <property type="molecule type" value="Genomic_DNA"/>
</dbReference>
<gene>
    <name evidence="7" type="ordered locus">Deima_2131</name>
</gene>
<evidence type="ECO:0000313" key="7">
    <source>
        <dbReference type="EMBL" id="ADV67773.1"/>
    </source>
</evidence>
<feature type="region of interest" description="Disordered" evidence="5">
    <location>
        <begin position="173"/>
        <end position="204"/>
    </location>
</feature>
<evidence type="ECO:0000256" key="6">
    <source>
        <dbReference type="SAM" id="Phobius"/>
    </source>
</evidence>
<comment type="subcellular location">
    <subcellularLocation>
        <location evidence="1">Membrane</location>
        <topology evidence="1">Multi-pass membrane protein</topology>
    </subcellularLocation>
</comment>
<feature type="compositionally biased region" description="Polar residues" evidence="5">
    <location>
        <begin position="188"/>
        <end position="204"/>
    </location>
</feature>
<evidence type="ECO:0000313" key="8">
    <source>
        <dbReference type="Proteomes" id="UP000008635"/>
    </source>
</evidence>
<feature type="compositionally biased region" description="Basic and acidic residues" evidence="5">
    <location>
        <begin position="174"/>
        <end position="185"/>
    </location>
</feature>
<protein>
    <recommendedName>
        <fullName evidence="9">DUF697 domain-containing protein</fullName>
    </recommendedName>
</protein>
<evidence type="ECO:0000256" key="5">
    <source>
        <dbReference type="SAM" id="MobiDB-lite"/>
    </source>
</evidence>
<dbReference type="KEGG" id="dmr:Deima_2131"/>
<dbReference type="OrthoDB" id="9255830at2"/>
<proteinExistence type="predicted"/>
<keyword evidence="3 6" id="KW-1133">Transmembrane helix</keyword>
<dbReference type="eggNOG" id="COG3597">
    <property type="taxonomic scope" value="Bacteria"/>
</dbReference>
<keyword evidence="2 6" id="KW-0812">Transmembrane</keyword>
<keyword evidence="8" id="KW-1185">Reference proteome</keyword>
<organism evidence="7 8">
    <name type="scientific">Deinococcus maricopensis (strain DSM 21211 / LMG 22137 / NRRL B-23946 / LB-34)</name>
    <dbReference type="NCBI Taxonomy" id="709986"/>
    <lineage>
        <taxon>Bacteria</taxon>
        <taxon>Thermotogati</taxon>
        <taxon>Deinococcota</taxon>
        <taxon>Deinococci</taxon>
        <taxon>Deinococcales</taxon>
        <taxon>Deinococcaceae</taxon>
        <taxon>Deinococcus</taxon>
    </lineage>
</organism>
<dbReference type="Proteomes" id="UP000008635">
    <property type="component" value="Chromosome"/>
</dbReference>
<accession>E8U9N4</accession>
<reference evidence="7 8" key="1">
    <citation type="journal article" date="2011" name="Stand. Genomic Sci.">
        <title>Complete genome sequence of Deinococcus maricopensis type strain (LB-34).</title>
        <authorList>
            <person name="Pukall R."/>
            <person name="Zeytun A."/>
            <person name="Lucas S."/>
            <person name="Lapidus A."/>
            <person name="Hammon N."/>
            <person name="Deshpande S."/>
            <person name="Nolan M."/>
            <person name="Cheng J.F."/>
            <person name="Pitluck S."/>
            <person name="Liolios K."/>
            <person name="Pagani I."/>
            <person name="Mikhailova N."/>
            <person name="Ivanova N."/>
            <person name="Mavromatis K."/>
            <person name="Pati A."/>
            <person name="Tapia R."/>
            <person name="Han C."/>
            <person name="Goodwin L."/>
            <person name="Chen A."/>
            <person name="Palaniappan K."/>
            <person name="Land M."/>
            <person name="Hauser L."/>
            <person name="Chang Y.J."/>
            <person name="Jeffries C.D."/>
            <person name="Brambilla E.M."/>
            <person name="Rohde M."/>
            <person name="Goker M."/>
            <person name="Detter J.C."/>
            <person name="Woyke T."/>
            <person name="Bristow J."/>
            <person name="Eisen J.A."/>
            <person name="Markowitz V."/>
            <person name="Hugenholtz P."/>
            <person name="Kyrpides N.C."/>
            <person name="Klenk H.P."/>
        </authorList>
    </citation>
    <scope>NUCLEOTIDE SEQUENCE [LARGE SCALE GENOMIC DNA]</scope>
    <source>
        <strain evidence="8">DSM 21211 / LMG 22137 / NRRL B-23946 / LB-34</strain>
    </source>
</reference>
<dbReference type="STRING" id="709986.Deima_2131"/>
<evidence type="ECO:0000256" key="1">
    <source>
        <dbReference type="ARBA" id="ARBA00004141"/>
    </source>
</evidence>
<reference evidence="8" key="2">
    <citation type="submission" date="2011-01" db="EMBL/GenBank/DDBJ databases">
        <title>The complete genome of Deinococcus maricopensis DSM 21211.</title>
        <authorList>
            <consortium name="US DOE Joint Genome Institute (JGI-PGF)"/>
            <person name="Lucas S."/>
            <person name="Copeland A."/>
            <person name="Lapidus A."/>
            <person name="Goodwin L."/>
            <person name="Pitluck S."/>
            <person name="Kyrpides N."/>
            <person name="Mavromatis K."/>
            <person name="Pagani I."/>
            <person name="Ivanova N."/>
            <person name="Ovchinnikova G."/>
            <person name="Zeytun A."/>
            <person name="Detter J.C."/>
            <person name="Han C."/>
            <person name="Land M."/>
            <person name="Hauser L."/>
            <person name="Markowitz V."/>
            <person name="Cheng J.-F."/>
            <person name="Hugenholtz P."/>
            <person name="Woyke T."/>
            <person name="Wu D."/>
            <person name="Pukall R."/>
            <person name="Gehrich-Schroeter G."/>
            <person name="Brambilla E."/>
            <person name="Klenk H.-P."/>
            <person name="Eisen J.A."/>
        </authorList>
    </citation>
    <scope>NUCLEOTIDE SEQUENCE [LARGE SCALE GENOMIC DNA]</scope>
    <source>
        <strain evidence="8">DSM 21211 / LMG 22137 / NRRL B-23946 / LB-34</strain>
    </source>
</reference>
<dbReference type="AlphaFoldDB" id="E8U9N4"/>
<dbReference type="GO" id="GO:0016020">
    <property type="term" value="C:membrane"/>
    <property type="evidence" value="ECO:0007669"/>
    <property type="project" value="UniProtKB-SubCell"/>
</dbReference>
<dbReference type="HOGENOM" id="CLU_1413112_0_0_0"/>
<dbReference type="RefSeq" id="WP_013557278.1">
    <property type="nucleotide sequence ID" value="NC_014958.1"/>
</dbReference>
<keyword evidence="4 6" id="KW-0472">Membrane</keyword>
<evidence type="ECO:0000256" key="2">
    <source>
        <dbReference type="ARBA" id="ARBA00022692"/>
    </source>
</evidence>
<dbReference type="Pfam" id="PF05128">
    <property type="entry name" value="DUF697"/>
    <property type="match status" value="1"/>
</dbReference>
<evidence type="ECO:0000256" key="3">
    <source>
        <dbReference type="ARBA" id="ARBA00022989"/>
    </source>
</evidence>
<evidence type="ECO:0008006" key="9">
    <source>
        <dbReference type="Google" id="ProtNLM"/>
    </source>
</evidence>
<sequence>MLPPLLKQVLDNFNFDVDPDLTPEQNTEEVIKSAALLSGAIAVEPLPFADILLITPVQAKMVLHIGKIYGFDLTPERAQDVAKELGMTVAYGMAARQVMRGLAKIALPVLGGLITAPAVYGWTFALGRMAEQYFDRKRQGLPFSDRERAQVVQEAKRSTKRVLPSASDFGDLAAELRRRAQDREQAAGTATQTPNDDTQSQSRH</sequence>
<name>E8U9N4_DEIML</name>
<dbReference type="InterPro" id="IPR021147">
    <property type="entry name" value="DUF697"/>
</dbReference>
<evidence type="ECO:0000256" key="4">
    <source>
        <dbReference type="ARBA" id="ARBA00023136"/>
    </source>
</evidence>